<dbReference type="EMBL" id="BAABME010016398">
    <property type="protein sequence ID" value="GAA0145792.1"/>
    <property type="molecule type" value="Genomic_DNA"/>
</dbReference>
<name>A0AAV3P2A7_LITER</name>
<keyword evidence="2" id="KW-1185">Reference proteome</keyword>
<sequence length="112" mass="12780">MSTKTSMTTWFTVYSHFVEPLRGPMFRTKSPYPDILPPDIRVLLGRPKRYWQKDVVERVEEDEKKAAEKSKKMQAEGVSKALRKGIFIHCKICGAVAHNARTCPWKPTDGGS</sequence>
<protein>
    <submittedName>
        <fullName evidence="1">Uncharacterized protein</fullName>
    </submittedName>
</protein>
<gene>
    <name evidence="1" type="ORF">LIER_36191</name>
</gene>
<evidence type="ECO:0000313" key="1">
    <source>
        <dbReference type="EMBL" id="GAA0145792.1"/>
    </source>
</evidence>
<dbReference type="Proteomes" id="UP001454036">
    <property type="component" value="Unassembled WGS sequence"/>
</dbReference>
<organism evidence="1 2">
    <name type="scientific">Lithospermum erythrorhizon</name>
    <name type="common">Purple gromwell</name>
    <name type="synonym">Lithospermum officinale var. erythrorhizon</name>
    <dbReference type="NCBI Taxonomy" id="34254"/>
    <lineage>
        <taxon>Eukaryota</taxon>
        <taxon>Viridiplantae</taxon>
        <taxon>Streptophyta</taxon>
        <taxon>Embryophyta</taxon>
        <taxon>Tracheophyta</taxon>
        <taxon>Spermatophyta</taxon>
        <taxon>Magnoliopsida</taxon>
        <taxon>eudicotyledons</taxon>
        <taxon>Gunneridae</taxon>
        <taxon>Pentapetalae</taxon>
        <taxon>asterids</taxon>
        <taxon>lamiids</taxon>
        <taxon>Boraginales</taxon>
        <taxon>Boraginaceae</taxon>
        <taxon>Boraginoideae</taxon>
        <taxon>Lithospermeae</taxon>
        <taxon>Lithospermum</taxon>
    </lineage>
</organism>
<comment type="caution">
    <text evidence="1">The sequence shown here is derived from an EMBL/GenBank/DDBJ whole genome shotgun (WGS) entry which is preliminary data.</text>
</comment>
<evidence type="ECO:0000313" key="2">
    <source>
        <dbReference type="Proteomes" id="UP001454036"/>
    </source>
</evidence>
<dbReference type="AlphaFoldDB" id="A0AAV3P2A7"/>
<accession>A0AAV3P2A7</accession>
<proteinExistence type="predicted"/>
<reference evidence="1 2" key="1">
    <citation type="submission" date="2024-01" db="EMBL/GenBank/DDBJ databases">
        <title>The complete chloroplast genome sequence of Lithospermum erythrorhizon: insights into the phylogenetic relationship among Boraginaceae species and the maternal lineages of purple gromwells.</title>
        <authorList>
            <person name="Okada T."/>
            <person name="Watanabe K."/>
        </authorList>
    </citation>
    <scope>NUCLEOTIDE SEQUENCE [LARGE SCALE GENOMIC DNA]</scope>
</reference>